<organism evidence="1 2">
    <name type="scientific">Rhodopirellula europaea SH398</name>
    <dbReference type="NCBI Taxonomy" id="1263868"/>
    <lineage>
        <taxon>Bacteria</taxon>
        <taxon>Pseudomonadati</taxon>
        <taxon>Planctomycetota</taxon>
        <taxon>Planctomycetia</taxon>
        <taxon>Pirellulales</taxon>
        <taxon>Pirellulaceae</taxon>
        <taxon>Rhodopirellula</taxon>
    </lineage>
</organism>
<accession>M5RV13</accession>
<proteinExistence type="predicted"/>
<protein>
    <submittedName>
        <fullName evidence="1">Uncharacterized protein</fullName>
    </submittedName>
</protein>
<dbReference type="EMBL" id="ANOF01000205">
    <property type="protein sequence ID" value="EMI23183.1"/>
    <property type="molecule type" value="Genomic_DNA"/>
</dbReference>
<evidence type="ECO:0000313" key="1">
    <source>
        <dbReference type="EMBL" id="EMI23183.1"/>
    </source>
</evidence>
<evidence type="ECO:0000313" key="2">
    <source>
        <dbReference type="Proteomes" id="UP000011996"/>
    </source>
</evidence>
<gene>
    <name evidence="1" type="ORF">RESH_06222</name>
</gene>
<name>M5RV13_9BACT</name>
<dbReference type="STRING" id="1263868.RESH_06222"/>
<dbReference type="AlphaFoldDB" id="M5RV13"/>
<reference evidence="1 2" key="1">
    <citation type="journal article" date="2013" name="Mar. Genomics">
        <title>Expression of sulfatases in Rhodopirellula baltica and the diversity of sulfatases in the genus Rhodopirellula.</title>
        <authorList>
            <person name="Wegner C.E."/>
            <person name="Richter-Heitmann T."/>
            <person name="Klindworth A."/>
            <person name="Klockow C."/>
            <person name="Richter M."/>
            <person name="Achstetter T."/>
            <person name="Glockner F.O."/>
            <person name="Harder J."/>
        </authorList>
    </citation>
    <scope>NUCLEOTIDE SEQUENCE [LARGE SCALE GENOMIC DNA]</scope>
    <source>
        <strain evidence="1 2">SH398</strain>
    </source>
</reference>
<dbReference type="Proteomes" id="UP000011996">
    <property type="component" value="Unassembled WGS sequence"/>
</dbReference>
<comment type="caution">
    <text evidence="1">The sequence shown here is derived from an EMBL/GenBank/DDBJ whole genome shotgun (WGS) entry which is preliminary data.</text>
</comment>
<sequence length="41" mass="4369">MIVGSLGSIVAVPCWSETQHSVEIAANSLQFSMDRTCNQSA</sequence>